<dbReference type="AlphaFoldDB" id="A0A8S3DTT5"/>
<dbReference type="InterPro" id="IPR041412">
    <property type="entry name" value="Xrn1_helical"/>
</dbReference>
<feature type="domain" description="Xrn1 helical" evidence="1">
    <location>
        <begin position="5"/>
        <end position="74"/>
    </location>
</feature>
<organism evidence="2 3">
    <name type="scientific">Rotaria magnacalcarata</name>
    <dbReference type="NCBI Taxonomy" id="392030"/>
    <lineage>
        <taxon>Eukaryota</taxon>
        <taxon>Metazoa</taxon>
        <taxon>Spiralia</taxon>
        <taxon>Gnathifera</taxon>
        <taxon>Rotifera</taxon>
        <taxon>Eurotatoria</taxon>
        <taxon>Bdelloidea</taxon>
        <taxon>Philodinida</taxon>
        <taxon>Philodinidae</taxon>
        <taxon>Rotaria</taxon>
    </lineage>
</organism>
<dbReference type="PANTHER" id="PTHR12341">
    <property type="entry name" value="5'-&gt;3' EXORIBONUCLEASE"/>
    <property type="match status" value="1"/>
</dbReference>
<name>A0A8S3DTT5_9BILA</name>
<dbReference type="PANTHER" id="PTHR12341:SF7">
    <property type="entry name" value="5'-3' EXORIBONUCLEASE 1"/>
    <property type="match status" value="1"/>
</dbReference>
<dbReference type="Pfam" id="PF17846">
    <property type="entry name" value="XRN_M"/>
    <property type="match status" value="1"/>
</dbReference>
<comment type="caution">
    <text evidence="2">The sequence shown here is derived from an EMBL/GenBank/DDBJ whole genome shotgun (WGS) entry which is preliminary data.</text>
</comment>
<protein>
    <recommendedName>
        <fullName evidence="1">Xrn1 helical domain-containing protein</fullName>
    </recommendedName>
</protein>
<feature type="non-terminal residue" evidence="2">
    <location>
        <position position="74"/>
    </location>
</feature>
<reference evidence="2" key="1">
    <citation type="submission" date="2021-02" db="EMBL/GenBank/DDBJ databases">
        <authorList>
            <person name="Nowell W R."/>
        </authorList>
    </citation>
    <scope>NUCLEOTIDE SEQUENCE</scope>
</reference>
<dbReference type="EMBL" id="CAJOBI010219924">
    <property type="protein sequence ID" value="CAF5038800.1"/>
    <property type="molecule type" value="Genomic_DNA"/>
</dbReference>
<accession>A0A8S3DTT5</accession>
<sequence length="74" mass="9086">MEINLTSLNQLKIYVEQYIEALQWILKYYYQGCPSWSWFYPHHYAPYLSDLKNFKDMKISLERGTPFKPYEQLL</sequence>
<proteinExistence type="predicted"/>
<dbReference type="GO" id="GO:0005634">
    <property type="term" value="C:nucleus"/>
    <property type="evidence" value="ECO:0007669"/>
    <property type="project" value="TreeGrafter"/>
</dbReference>
<dbReference type="InterPro" id="IPR027073">
    <property type="entry name" value="5_3_exoribonuclease"/>
</dbReference>
<dbReference type="Proteomes" id="UP000676336">
    <property type="component" value="Unassembled WGS sequence"/>
</dbReference>
<evidence type="ECO:0000313" key="2">
    <source>
        <dbReference type="EMBL" id="CAF5038800.1"/>
    </source>
</evidence>
<dbReference type="GO" id="GO:0003723">
    <property type="term" value="F:RNA binding"/>
    <property type="evidence" value="ECO:0007669"/>
    <property type="project" value="TreeGrafter"/>
</dbReference>
<evidence type="ECO:0000259" key="1">
    <source>
        <dbReference type="Pfam" id="PF17846"/>
    </source>
</evidence>
<dbReference type="GO" id="GO:0000956">
    <property type="term" value="P:nuclear-transcribed mRNA catabolic process"/>
    <property type="evidence" value="ECO:0007669"/>
    <property type="project" value="TreeGrafter"/>
</dbReference>
<dbReference type="GO" id="GO:0004534">
    <property type="term" value="F:5'-3' RNA exonuclease activity"/>
    <property type="evidence" value="ECO:0007669"/>
    <property type="project" value="TreeGrafter"/>
</dbReference>
<feature type="non-terminal residue" evidence="2">
    <location>
        <position position="1"/>
    </location>
</feature>
<evidence type="ECO:0000313" key="3">
    <source>
        <dbReference type="Proteomes" id="UP000676336"/>
    </source>
</evidence>
<gene>
    <name evidence="2" type="ORF">SMN809_LOCUS58530</name>
</gene>
<dbReference type="GO" id="GO:0016075">
    <property type="term" value="P:rRNA catabolic process"/>
    <property type="evidence" value="ECO:0007669"/>
    <property type="project" value="TreeGrafter"/>
</dbReference>